<dbReference type="RefSeq" id="WP_125593422.1">
    <property type="nucleotide sequence ID" value="NZ_JBHSSN010000015.1"/>
</dbReference>
<evidence type="ECO:0000256" key="3">
    <source>
        <dbReference type="ARBA" id="ARBA00023125"/>
    </source>
</evidence>
<dbReference type="InterPro" id="IPR006935">
    <property type="entry name" value="Helicase/UvrB_N"/>
</dbReference>
<dbReference type="SUPFAM" id="SSF52540">
    <property type="entry name" value="P-loop containing nucleoside triphosphate hydrolases"/>
    <property type="match status" value="1"/>
</dbReference>
<proteinExistence type="predicted"/>
<keyword evidence="6" id="KW-0378">Hydrolase</keyword>
<dbReference type="InterPro" id="IPR027417">
    <property type="entry name" value="P-loop_NTPase"/>
</dbReference>
<dbReference type="GO" id="GO:0004386">
    <property type="term" value="F:helicase activity"/>
    <property type="evidence" value="ECO:0007669"/>
    <property type="project" value="UniProtKB-KW"/>
</dbReference>
<dbReference type="Proteomes" id="UP001596186">
    <property type="component" value="Unassembled WGS sequence"/>
</dbReference>
<dbReference type="EMBL" id="JBHSSN010000015">
    <property type="protein sequence ID" value="MFC6324251.1"/>
    <property type="molecule type" value="Genomic_DNA"/>
</dbReference>
<dbReference type="PROSITE" id="PS51194">
    <property type="entry name" value="HELICASE_CTER"/>
    <property type="match status" value="1"/>
</dbReference>
<dbReference type="PROSITE" id="PS51192">
    <property type="entry name" value="HELICASE_ATP_BIND_1"/>
    <property type="match status" value="1"/>
</dbReference>
<organism evidence="6 7">
    <name type="scientific">Companilactobacillus baiquanensis</name>
    <dbReference type="NCBI Taxonomy" id="2486005"/>
    <lineage>
        <taxon>Bacteria</taxon>
        <taxon>Bacillati</taxon>
        <taxon>Bacillota</taxon>
        <taxon>Bacilli</taxon>
        <taxon>Lactobacillales</taxon>
        <taxon>Lactobacillaceae</taxon>
        <taxon>Companilactobacillus</taxon>
    </lineage>
</organism>
<evidence type="ECO:0000259" key="4">
    <source>
        <dbReference type="PROSITE" id="PS51192"/>
    </source>
</evidence>
<gene>
    <name evidence="6" type="ORF">ACFP1F_10915</name>
</gene>
<dbReference type="PANTHER" id="PTHR30580:SF1">
    <property type="entry name" value="COMF OPERON PROTEIN 1"/>
    <property type="match status" value="1"/>
</dbReference>
<accession>A0ABW1UWX3</accession>
<evidence type="ECO:0000313" key="7">
    <source>
        <dbReference type="Proteomes" id="UP001596186"/>
    </source>
</evidence>
<reference evidence="7" key="1">
    <citation type="journal article" date="2019" name="Int. J. Syst. Evol. Microbiol.">
        <title>The Global Catalogue of Microorganisms (GCM) 10K type strain sequencing project: providing services to taxonomists for standard genome sequencing and annotation.</title>
        <authorList>
            <consortium name="The Broad Institute Genomics Platform"/>
            <consortium name="The Broad Institute Genome Sequencing Center for Infectious Disease"/>
            <person name="Wu L."/>
            <person name="Ma J."/>
        </authorList>
    </citation>
    <scope>NUCLEOTIDE SEQUENCE [LARGE SCALE GENOMIC DNA]</scope>
    <source>
        <strain evidence="7">CCM 8895</strain>
    </source>
</reference>
<dbReference type="InterPro" id="IPR014001">
    <property type="entry name" value="Helicase_ATP-bd"/>
</dbReference>
<evidence type="ECO:0000313" key="6">
    <source>
        <dbReference type="EMBL" id="MFC6324251.1"/>
    </source>
</evidence>
<keyword evidence="6" id="KW-0347">Helicase</keyword>
<evidence type="ECO:0000256" key="1">
    <source>
        <dbReference type="ARBA" id="ARBA00022741"/>
    </source>
</evidence>
<sequence length="434" mass="49977">MNKLNEFLGGRILNLKVLESDEVKHLLAIGSELKPGFFRKDQQDYCRRCLSKISDDSDYCRNCLNMGKITRDDQLIISSTETNFEFQERPMKWEGRLTQLQNKVSHELINAFKAHKDHLVWAVTGAGKTEMTFPLISEVIRSGKRIALCSPRVDVCVELFPRIKSAFPETTIGLYHGKSKEPYQITQIMIATTHQLIRFEKAFDVLIIDEVDSYPLAGNQMLQDAITKAVKDNGNIYYLSATPPKILLDKVEKKQLGISKLYQRFHGHPLPEPKCHLLYKSTNFLGVNPIIYLRIKKMLTNKQRFMMFFPNIPQMLQFENVIIKKFPKLKLISVSSKDDKRLEKVKSFRESEVQAIFTTTILERGVTFKNIIVIVIDADATEFSKTALIQIAGRAGRAADSYDDEVHFYYQNYNKQIKNACAEIKYLNWCAKNV</sequence>
<protein>
    <submittedName>
        <fullName evidence="6">DEAD/DEAH box helicase</fullName>
    </submittedName>
</protein>
<dbReference type="Gene3D" id="3.40.50.300">
    <property type="entry name" value="P-loop containing nucleotide triphosphate hydrolases"/>
    <property type="match status" value="2"/>
</dbReference>
<feature type="domain" description="Helicase ATP-binding" evidence="4">
    <location>
        <begin position="109"/>
        <end position="261"/>
    </location>
</feature>
<name>A0ABW1UWX3_9LACO</name>
<keyword evidence="2" id="KW-0067">ATP-binding</keyword>
<dbReference type="PANTHER" id="PTHR30580">
    <property type="entry name" value="PRIMOSOMAL PROTEIN N"/>
    <property type="match status" value="1"/>
</dbReference>
<evidence type="ECO:0000256" key="2">
    <source>
        <dbReference type="ARBA" id="ARBA00022840"/>
    </source>
</evidence>
<feature type="domain" description="Helicase C-terminal" evidence="5">
    <location>
        <begin position="294"/>
        <end position="434"/>
    </location>
</feature>
<dbReference type="SMART" id="SM00487">
    <property type="entry name" value="DEXDc"/>
    <property type="match status" value="1"/>
</dbReference>
<dbReference type="Pfam" id="PF04851">
    <property type="entry name" value="ResIII"/>
    <property type="match status" value="1"/>
</dbReference>
<dbReference type="InterPro" id="IPR001650">
    <property type="entry name" value="Helicase_C-like"/>
</dbReference>
<keyword evidence="1" id="KW-0547">Nucleotide-binding</keyword>
<comment type="caution">
    <text evidence="6">The sequence shown here is derived from an EMBL/GenBank/DDBJ whole genome shotgun (WGS) entry which is preliminary data.</text>
</comment>
<evidence type="ECO:0000259" key="5">
    <source>
        <dbReference type="PROSITE" id="PS51194"/>
    </source>
</evidence>
<dbReference type="SMART" id="SM00490">
    <property type="entry name" value="HELICc"/>
    <property type="match status" value="1"/>
</dbReference>
<dbReference type="Pfam" id="PF00271">
    <property type="entry name" value="Helicase_C"/>
    <property type="match status" value="1"/>
</dbReference>
<keyword evidence="7" id="KW-1185">Reference proteome</keyword>
<keyword evidence="3" id="KW-0238">DNA-binding</keyword>
<dbReference type="CDD" id="cd17925">
    <property type="entry name" value="DEXDc_ComFA"/>
    <property type="match status" value="1"/>
</dbReference>